<evidence type="ECO:0000256" key="5">
    <source>
        <dbReference type="ARBA" id="ARBA00024934"/>
    </source>
</evidence>
<evidence type="ECO:0000256" key="4">
    <source>
        <dbReference type="ARBA" id="ARBA00023143"/>
    </source>
</evidence>
<gene>
    <name evidence="8" type="primary">flgB</name>
    <name evidence="8" type="ORF">FE784_21085</name>
</gene>
<dbReference type="AlphaFoldDB" id="A0A5C4T5G5"/>
<dbReference type="PANTHER" id="PTHR30435:SF12">
    <property type="entry name" value="FLAGELLAR BASAL BODY ROD PROTEIN FLGB"/>
    <property type="match status" value="1"/>
</dbReference>
<dbReference type="PANTHER" id="PTHR30435">
    <property type="entry name" value="FLAGELLAR PROTEIN"/>
    <property type="match status" value="1"/>
</dbReference>
<comment type="subunit">
    <text evidence="6">The basal body constitutes a major portion of the flagellar organelle and consists of a number of rings mounted on a central rod.</text>
</comment>
<keyword evidence="9" id="KW-1185">Reference proteome</keyword>
<dbReference type="OrthoDB" id="9792068at2"/>
<protein>
    <recommendedName>
        <fullName evidence="3 6">Flagellar basal body rod protein FlgB</fullName>
    </recommendedName>
</protein>
<comment type="function">
    <text evidence="5 6">Structural component of flagellum, the bacterial motility apparatus. Part of the rod structure of flagellar basal body.</text>
</comment>
<comment type="caution">
    <text evidence="8">The sequence shown here is derived from an EMBL/GenBank/DDBJ whole genome shotgun (WGS) entry which is preliminary data.</text>
</comment>
<evidence type="ECO:0000313" key="8">
    <source>
        <dbReference type="EMBL" id="TNJ64288.1"/>
    </source>
</evidence>
<dbReference type="NCBIfam" id="TIGR01396">
    <property type="entry name" value="FlgB"/>
    <property type="match status" value="1"/>
</dbReference>
<evidence type="ECO:0000313" key="9">
    <source>
        <dbReference type="Proteomes" id="UP000307943"/>
    </source>
</evidence>
<comment type="similarity">
    <text evidence="2 6">Belongs to the flagella basal body rod proteins family.</text>
</comment>
<dbReference type="PROSITE" id="PS00588">
    <property type="entry name" value="FLAGELLA_BB_ROD"/>
    <property type="match status" value="1"/>
</dbReference>
<name>A0A5C4T5G5_9BACL</name>
<comment type="subcellular location">
    <subcellularLocation>
        <location evidence="1 6">Bacterial flagellum basal body</location>
    </subcellularLocation>
</comment>
<organism evidence="8 9">
    <name type="scientific">Paenibacillus hemerocallicola</name>
    <dbReference type="NCBI Taxonomy" id="1172614"/>
    <lineage>
        <taxon>Bacteria</taxon>
        <taxon>Bacillati</taxon>
        <taxon>Bacillota</taxon>
        <taxon>Bacilli</taxon>
        <taxon>Bacillales</taxon>
        <taxon>Paenibacillaceae</taxon>
        <taxon>Paenibacillus</taxon>
    </lineage>
</organism>
<dbReference type="Proteomes" id="UP000307943">
    <property type="component" value="Unassembled WGS sequence"/>
</dbReference>
<reference evidence="8 9" key="1">
    <citation type="submission" date="2019-05" db="EMBL/GenBank/DDBJ databases">
        <title>We sequenced the genome of Paenibacillus hemerocallicola KCTC 33185 for further insight into its adaptation and study the phylogeny of Paenibacillus.</title>
        <authorList>
            <person name="Narsing Rao M.P."/>
        </authorList>
    </citation>
    <scope>NUCLEOTIDE SEQUENCE [LARGE SCALE GENOMIC DNA]</scope>
    <source>
        <strain evidence="8 9">KCTC 33185</strain>
    </source>
</reference>
<evidence type="ECO:0000256" key="2">
    <source>
        <dbReference type="ARBA" id="ARBA00009677"/>
    </source>
</evidence>
<dbReference type="InterPro" id="IPR019776">
    <property type="entry name" value="Flagellar_basal_body_rod_CS"/>
</dbReference>
<sequence>MALWDTPSLGMMERTLDAAAFRQKVISNNVANVDTPYFKRSDVQFEELLSKELNKKSIQGRRTDFRHIPIGQVSASTAPEVVADETTMMNNNLNNVDIDYEMALLAKNQLRYNVLVGQVSHDLRNYRTAMNGGR</sequence>
<keyword evidence="8" id="KW-0969">Cilium</keyword>
<proteinExistence type="inferred from homology"/>
<dbReference type="PIRSF" id="PIRSF002889">
    <property type="entry name" value="Rod_FlgB"/>
    <property type="match status" value="1"/>
</dbReference>
<evidence type="ECO:0000256" key="6">
    <source>
        <dbReference type="PIRNR" id="PIRNR002889"/>
    </source>
</evidence>
<keyword evidence="8" id="KW-0282">Flagellum</keyword>
<accession>A0A5C4T5G5</accession>
<dbReference type="InterPro" id="IPR001444">
    <property type="entry name" value="Flag_bb_rod_N"/>
</dbReference>
<evidence type="ECO:0000259" key="7">
    <source>
        <dbReference type="Pfam" id="PF00460"/>
    </source>
</evidence>
<dbReference type="RefSeq" id="WP_139604214.1">
    <property type="nucleotide sequence ID" value="NZ_VDCQ01000031.1"/>
</dbReference>
<feature type="domain" description="Flagellar basal body rod protein N-terminal" evidence="7">
    <location>
        <begin position="14"/>
        <end position="39"/>
    </location>
</feature>
<dbReference type="GO" id="GO:0071978">
    <property type="term" value="P:bacterial-type flagellum-dependent swarming motility"/>
    <property type="evidence" value="ECO:0007669"/>
    <property type="project" value="TreeGrafter"/>
</dbReference>
<dbReference type="EMBL" id="VDCQ01000031">
    <property type="protein sequence ID" value="TNJ64288.1"/>
    <property type="molecule type" value="Genomic_DNA"/>
</dbReference>
<dbReference type="InterPro" id="IPR006300">
    <property type="entry name" value="FlgB"/>
</dbReference>
<keyword evidence="8" id="KW-0966">Cell projection</keyword>
<dbReference type="Pfam" id="PF00460">
    <property type="entry name" value="Flg_bb_rod"/>
    <property type="match status" value="1"/>
</dbReference>
<dbReference type="GO" id="GO:0030694">
    <property type="term" value="C:bacterial-type flagellum basal body, rod"/>
    <property type="evidence" value="ECO:0007669"/>
    <property type="project" value="InterPro"/>
</dbReference>
<evidence type="ECO:0000256" key="3">
    <source>
        <dbReference type="ARBA" id="ARBA00014376"/>
    </source>
</evidence>
<evidence type="ECO:0000256" key="1">
    <source>
        <dbReference type="ARBA" id="ARBA00004117"/>
    </source>
</evidence>
<keyword evidence="4 6" id="KW-0975">Bacterial flagellum</keyword>